<dbReference type="SUPFAM" id="SSF56281">
    <property type="entry name" value="Metallo-hydrolase/oxidoreductase"/>
    <property type="match status" value="1"/>
</dbReference>
<evidence type="ECO:0000313" key="2">
    <source>
        <dbReference type="EMBL" id="MFC4668577.1"/>
    </source>
</evidence>
<evidence type="ECO:0000259" key="1">
    <source>
        <dbReference type="SMART" id="SM00849"/>
    </source>
</evidence>
<name>A0ABV9KEE4_9RHOB</name>
<dbReference type="EMBL" id="JBHSGI010000005">
    <property type="protein sequence ID" value="MFC4668577.1"/>
    <property type="molecule type" value="Genomic_DNA"/>
</dbReference>
<sequence>MKLPEGMRILTPAKGVYAYYDGRLPGYHFAETPNWVDEGALTLGIASYALVAGHQAIVYDTHVTVDHARAIRRHLERLGVTDFTVVLSHRHLDHVAGTEAFADCRVITNALTAAHLERDRAAIEAGTLGGLPAIAPLVLPTETFEGQMALTLGGERIELIQLNIHSDDATVLWLPERRILLAGDTLEDTVTYVGEPEGFDAHLRDLARLSALGPLHILPNHGDPDVIAKGGFGSGLIGATERYVALLRSGRAPESLAEAMPLFDTGKACRYAACYEAVHRENLARVAELAQ</sequence>
<keyword evidence="3" id="KW-1185">Reference proteome</keyword>
<comment type="caution">
    <text evidence="2">The sequence shown here is derived from an EMBL/GenBank/DDBJ whole genome shotgun (WGS) entry which is preliminary data.</text>
</comment>
<dbReference type="PANTHER" id="PTHR42951:SF17">
    <property type="entry name" value="METALLO-BETA-LACTAMASE DOMAIN-CONTAINING PROTEIN"/>
    <property type="match status" value="1"/>
</dbReference>
<dbReference type="SMART" id="SM00849">
    <property type="entry name" value="Lactamase_B"/>
    <property type="match status" value="1"/>
</dbReference>
<evidence type="ECO:0000313" key="3">
    <source>
        <dbReference type="Proteomes" id="UP001595973"/>
    </source>
</evidence>
<proteinExistence type="predicted"/>
<dbReference type="InterPro" id="IPR001279">
    <property type="entry name" value="Metallo-B-lactamas"/>
</dbReference>
<gene>
    <name evidence="2" type="ORF">ACFO5X_08440</name>
</gene>
<accession>A0ABV9KEE4</accession>
<protein>
    <submittedName>
        <fullName evidence="2">MBL fold metallo-hydrolase</fullName>
    </submittedName>
</protein>
<feature type="domain" description="Metallo-beta-lactamase" evidence="1">
    <location>
        <begin position="44"/>
        <end position="221"/>
    </location>
</feature>
<dbReference type="Proteomes" id="UP001595973">
    <property type="component" value="Unassembled WGS sequence"/>
</dbReference>
<dbReference type="RefSeq" id="WP_380716882.1">
    <property type="nucleotide sequence ID" value="NZ_JBHSGI010000005.1"/>
</dbReference>
<reference evidence="3" key="1">
    <citation type="journal article" date="2019" name="Int. J. Syst. Evol. Microbiol.">
        <title>The Global Catalogue of Microorganisms (GCM) 10K type strain sequencing project: providing services to taxonomists for standard genome sequencing and annotation.</title>
        <authorList>
            <consortium name="The Broad Institute Genomics Platform"/>
            <consortium name="The Broad Institute Genome Sequencing Center for Infectious Disease"/>
            <person name="Wu L."/>
            <person name="Ma J."/>
        </authorList>
    </citation>
    <scope>NUCLEOTIDE SEQUENCE [LARGE SCALE GENOMIC DNA]</scope>
    <source>
        <strain evidence="3">CGMCC 4.7283</strain>
    </source>
</reference>
<dbReference type="Gene3D" id="3.60.15.10">
    <property type="entry name" value="Ribonuclease Z/Hydroxyacylglutathione hydrolase-like"/>
    <property type="match status" value="1"/>
</dbReference>
<dbReference type="InterPro" id="IPR050855">
    <property type="entry name" value="NDM-1-like"/>
</dbReference>
<dbReference type="InterPro" id="IPR036866">
    <property type="entry name" value="RibonucZ/Hydroxyglut_hydro"/>
</dbReference>
<organism evidence="2 3">
    <name type="scientific">Seohaeicola nanhaiensis</name>
    <dbReference type="NCBI Taxonomy" id="1387282"/>
    <lineage>
        <taxon>Bacteria</taxon>
        <taxon>Pseudomonadati</taxon>
        <taxon>Pseudomonadota</taxon>
        <taxon>Alphaproteobacteria</taxon>
        <taxon>Rhodobacterales</taxon>
        <taxon>Roseobacteraceae</taxon>
        <taxon>Seohaeicola</taxon>
    </lineage>
</organism>
<dbReference type="PANTHER" id="PTHR42951">
    <property type="entry name" value="METALLO-BETA-LACTAMASE DOMAIN-CONTAINING"/>
    <property type="match status" value="1"/>
</dbReference>
<dbReference type="Pfam" id="PF00753">
    <property type="entry name" value="Lactamase_B"/>
    <property type="match status" value="1"/>
</dbReference>